<dbReference type="PANTHER" id="PTHR43476:SF3">
    <property type="entry name" value="FAD-BINDING MONOOXYGENASE"/>
    <property type="match status" value="1"/>
</dbReference>
<dbReference type="GO" id="GO:0071949">
    <property type="term" value="F:FAD binding"/>
    <property type="evidence" value="ECO:0007669"/>
    <property type="project" value="InterPro"/>
</dbReference>
<name>A0A078MYC4_9MICC</name>
<reference evidence="3" key="1">
    <citation type="submission" date="2014-07" db="EMBL/GenBank/DDBJ databases">
        <authorList>
            <person name="Urmite Genomes Urmite Genomes"/>
        </authorList>
    </citation>
    <scope>NUCLEOTIDE SEQUENCE</scope>
    <source>
        <strain evidence="3">11W110_air</strain>
    </source>
</reference>
<keyword evidence="3" id="KW-0503">Monooxygenase</keyword>
<dbReference type="EMBL" id="LN483072">
    <property type="protein sequence ID" value="CEA09806.1"/>
    <property type="molecule type" value="Genomic_DNA"/>
</dbReference>
<dbReference type="InterPro" id="IPR050631">
    <property type="entry name" value="PheA/TfdB_FAD_monoxygenase"/>
</dbReference>
<gene>
    <name evidence="3" type="primary">pcpB_3</name>
    <name evidence="3" type="ORF">BN1051_03179</name>
</gene>
<feature type="domain" description="FAD-binding" evidence="2">
    <location>
        <begin position="11"/>
        <end position="335"/>
    </location>
</feature>
<dbReference type="AlphaFoldDB" id="A0A078MYC4"/>
<organism evidence="3">
    <name type="scientific">Arthrobacter saudimassiliensis</name>
    <dbReference type="NCBI Taxonomy" id="1461584"/>
    <lineage>
        <taxon>Bacteria</taxon>
        <taxon>Bacillati</taxon>
        <taxon>Actinomycetota</taxon>
        <taxon>Actinomycetes</taxon>
        <taxon>Micrococcales</taxon>
        <taxon>Micrococcaceae</taxon>
        <taxon>Arthrobacter</taxon>
    </lineage>
</organism>
<dbReference type="Gene3D" id="3.30.70.2450">
    <property type="match status" value="1"/>
</dbReference>
<dbReference type="InterPro" id="IPR002938">
    <property type="entry name" value="FAD-bd"/>
</dbReference>
<sequence length="386" mass="40868">MRGSSPAEPDLDVAVVGGGPVGLYTAILLLRRGLRVRVFEQRTGRSAHSRAIGIHPPGLRALAAAGVADRLSGEGMRIRRGQARFGGSLVAEVRFDSADPKYPFVLTLPQVRTEQVLEERLAALDASALVRGAAVTGVRQGPGSVTLDVAGPASDASVTARLLVAADGARSGVRGLLAVPRTGERVLDSYLMGDFADDTGDGPLGVLYLEPDGIVESFPLPGGTRRWVAHTGALRPLDDAADLVREIRRRTGVKIDPDSNTMLSAFTVRTGRVRRMVHGRVLFLGDAAHEVSPIGGQGMTLGWMDAAAAVPLIVRSLRGDDVGASLLRFQRRRRRDAVVADAQARLNMALGRPLPPAVMAARNRAMGALLRSGPAADAVARRFTMQ</sequence>
<evidence type="ECO:0000259" key="2">
    <source>
        <dbReference type="Pfam" id="PF01494"/>
    </source>
</evidence>
<dbReference type="GO" id="GO:0008688">
    <property type="term" value="F:3-(3-hydroxyphenyl)propionate hydroxylase activity"/>
    <property type="evidence" value="ECO:0007669"/>
    <property type="project" value="TreeGrafter"/>
</dbReference>
<proteinExistence type="predicted"/>
<dbReference type="PRINTS" id="PR00420">
    <property type="entry name" value="RNGMNOXGNASE"/>
</dbReference>
<dbReference type="PATRIC" id="fig|1461584.3.peg.3153"/>
<dbReference type="PANTHER" id="PTHR43476">
    <property type="entry name" value="3-(3-HYDROXY-PHENYL)PROPIONATE/3-HYDROXYCINNAMIC ACID HYDROXYLASE"/>
    <property type="match status" value="1"/>
</dbReference>
<dbReference type="SUPFAM" id="SSF51905">
    <property type="entry name" value="FAD/NAD(P)-binding domain"/>
    <property type="match status" value="1"/>
</dbReference>
<dbReference type="Gene3D" id="3.50.50.60">
    <property type="entry name" value="FAD/NAD(P)-binding domain"/>
    <property type="match status" value="1"/>
</dbReference>
<keyword evidence="1" id="KW-0560">Oxidoreductase</keyword>
<evidence type="ECO:0000313" key="3">
    <source>
        <dbReference type="EMBL" id="CEA09806.1"/>
    </source>
</evidence>
<dbReference type="GO" id="GO:0019622">
    <property type="term" value="P:3-(3-hydroxy)phenylpropionate catabolic process"/>
    <property type="evidence" value="ECO:0007669"/>
    <property type="project" value="TreeGrafter"/>
</dbReference>
<evidence type="ECO:0000256" key="1">
    <source>
        <dbReference type="ARBA" id="ARBA00023002"/>
    </source>
</evidence>
<dbReference type="Pfam" id="PF01494">
    <property type="entry name" value="FAD_binding_3"/>
    <property type="match status" value="1"/>
</dbReference>
<protein>
    <submittedName>
        <fullName evidence="3">Pentachlorophenol 4-monooxygenase</fullName>
    </submittedName>
</protein>
<accession>A0A078MYC4</accession>
<dbReference type="InterPro" id="IPR036188">
    <property type="entry name" value="FAD/NAD-bd_sf"/>
</dbReference>